<evidence type="ECO:0000256" key="1">
    <source>
        <dbReference type="ARBA" id="ARBA00006484"/>
    </source>
</evidence>
<dbReference type="PANTHER" id="PTHR24321">
    <property type="entry name" value="DEHYDROGENASES, SHORT CHAIN"/>
    <property type="match status" value="1"/>
</dbReference>
<organism evidence="3 4">
    <name type="scientific">Naasia lichenicola</name>
    <dbReference type="NCBI Taxonomy" id="2565933"/>
    <lineage>
        <taxon>Bacteria</taxon>
        <taxon>Bacillati</taxon>
        <taxon>Actinomycetota</taxon>
        <taxon>Actinomycetes</taxon>
        <taxon>Micrococcales</taxon>
        <taxon>Microbacteriaceae</taxon>
        <taxon>Naasia</taxon>
    </lineage>
</organism>
<reference evidence="3 4" key="1">
    <citation type="submission" date="2019-04" db="EMBL/GenBank/DDBJ databases">
        <authorList>
            <person name="Jiang L."/>
        </authorList>
    </citation>
    <scope>NUCLEOTIDE SEQUENCE [LARGE SCALE GENOMIC DNA]</scope>
    <source>
        <strain evidence="3 4">YIM 131853</strain>
    </source>
</reference>
<dbReference type="InterPro" id="IPR036291">
    <property type="entry name" value="NAD(P)-bd_dom_sf"/>
</dbReference>
<keyword evidence="2" id="KW-0560">Oxidoreductase</keyword>
<gene>
    <name evidence="3" type="ORF">E6C64_02265</name>
</gene>
<dbReference type="PRINTS" id="PR00080">
    <property type="entry name" value="SDRFAMILY"/>
</dbReference>
<evidence type="ECO:0000313" key="3">
    <source>
        <dbReference type="EMBL" id="THG33200.1"/>
    </source>
</evidence>
<accession>A0A4S4FRD6</accession>
<keyword evidence="4" id="KW-1185">Reference proteome</keyword>
<dbReference type="Pfam" id="PF13561">
    <property type="entry name" value="adh_short_C2"/>
    <property type="match status" value="1"/>
</dbReference>
<dbReference type="Gene3D" id="3.40.50.720">
    <property type="entry name" value="NAD(P)-binding Rossmann-like Domain"/>
    <property type="match status" value="1"/>
</dbReference>
<dbReference type="FunFam" id="3.40.50.720:FF:000084">
    <property type="entry name" value="Short-chain dehydrogenase reductase"/>
    <property type="match status" value="1"/>
</dbReference>
<dbReference type="InterPro" id="IPR002347">
    <property type="entry name" value="SDR_fam"/>
</dbReference>
<protein>
    <submittedName>
        <fullName evidence="3">SDR family oxidoreductase</fullName>
    </submittedName>
</protein>
<dbReference type="PANTHER" id="PTHR24321:SF8">
    <property type="entry name" value="ESTRADIOL 17-BETA-DEHYDROGENASE 8-RELATED"/>
    <property type="match status" value="1"/>
</dbReference>
<dbReference type="RefSeq" id="WP_136425981.1">
    <property type="nucleotide sequence ID" value="NZ_SSSM01000001.1"/>
</dbReference>
<dbReference type="SUPFAM" id="SSF51735">
    <property type="entry name" value="NAD(P)-binding Rossmann-fold domains"/>
    <property type="match status" value="1"/>
</dbReference>
<dbReference type="EMBL" id="SSSM01000001">
    <property type="protein sequence ID" value="THG33200.1"/>
    <property type="molecule type" value="Genomic_DNA"/>
</dbReference>
<proteinExistence type="inferred from homology"/>
<dbReference type="GO" id="GO:0016491">
    <property type="term" value="F:oxidoreductase activity"/>
    <property type="evidence" value="ECO:0007669"/>
    <property type="project" value="UniProtKB-KW"/>
</dbReference>
<dbReference type="AlphaFoldDB" id="A0A4S4FRD6"/>
<dbReference type="Proteomes" id="UP000309133">
    <property type="component" value="Unassembled WGS sequence"/>
</dbReference>
<comment type="similarity">
    <text evidence="1">Belongs to the short-chain dehydrogenases/reductases (SDR) family.</text>
</comment>
<dbReference type="PRINTS" id="PR00081">
    <property type="entry name" value="GDHRDH"/>
</dbReference>
<evidence type="ECO:0000313" key="4">
    <source>
        <dbReference type="Proteomes" id="UP000309133"/>
    </source>
</evidence>
<comment type="caution">
    <text evidence="3">The sequence shown here is derived from an EMBL/GenBank/DDBJ whole genome shotgun (WGS) entry which is preliminary data.</text>
</comment>
<dbReference type="CDD" id="cd05233">
    <property type="entry name" value="SDR_c"/>
    <property type="match status" value="1"/>
</dbReference>
<evidence type="ECO:0000256" key="2">
    <source>
        <dbReference type="ARBA" id="ARBA00023002"/>
    </source>
</evidence>
<sequence length="250" mass="25589">MASYDVAYRSAIVTGAGSGIGRAIATLLAANGAAVIAVDLDEQGLVGTVGDSLLDGGIMEALVGDVADPGVARQAVERAEQHFPLGVAVNNAGIAGAMHLISEYPMEEWRRVLAVNLEGVLNGMQAQLPAMVAAGGGSVINMTSVLGRRGFANTGAYTASKHAIIGASQTAAIEFAEQGVRVNVVLPGFIDTPMVTEALDETAIGHLRTLHALRRLGRPGEVASMVAFLASDEASFMTGGLYPVDGGYLA</sequence>
<dbReference type="OrthoDB" id="286404at2"/>
<name>A0A4S4FRD6_9MICO</name>